<dbReference type="GO" id="GO:0003677">
    <property type="term" value="F:DNA binding"/>
    <property type="evidence" value="ECO:0007669"/>
    <property type="project" value="InterPro"/>
</dbReference>
<dbReference type="EnsemblMetazoa" id="Aqu2.1.42083_001">
    <property type="protein sequence ID" value="Aqu2.1.42083_001"/>
    <property type="gene ID" value="Aqu2.1.42083"/>
</dbReference>
<dbReference type="GO" id="GO:0032807">
    <property type="term" value="C:DNA ligase IV complex"/>
    <property type="evidence" value="ECO:0007669"/>
    <property type="project" value="TreeGrafter"/>
</dbReference>
<proteinExistence type="inferred from homology"/>
<dbReference type="InParanoid" id="A0A1X7VRP5"/>
<dbReference type="GO" id="GO:0006303">
    <property type="term" value="P:double-strand break repair via nonhomologous end joining"/>
    <property type="evidence" value="ECO:0007669"/>
    <property type="project" value="TreeGrafter"/>
</dbReference>
<feature type="compositionally biased region" description="Basic and acidic residues" evidence="17">
    <location>
        <begin position="1"/>
        <end position="12"/>
    </location>
</feature>
<dbReference type="InterPro" id="IPR016059">
    <property type="entry name" value="DNA_ligase_ATP-dep_CS"/>
</dbReference>
<evidence type="ECO:0000256" key="4">
    <source>
        <dbReference type="ARBA" id="ARBA00022598"/>
    </source>
</evidence>
<reference evidence="21" key="1">
    <citation type="journal article" date="2010" name="Nature">
        <title>The Amphimedon queenslandica genome and the evolution of animal complexity.</title>
        <authorList>
            <person name="Srivastava M."/>
            <person name="Simakov O."/>
            <person name="Chapman J."/>
            <person name="Fahey B."/>
            <person name="Gauthier M.E."/>
            <person name="Mitros T."/>
            <person name="Richards G.S."/>
            <person name="Conaco C."/>
            <person name="Dacre M."/>
            <person name="Hellsten U."/>
            <person name="Larroux C."/>
            <person name="Putnam N.H."/>
            <person name="Stanke M."/>
            <person name="Adamska M."/>
            <person name="Darling A."/>
            <person name="Degnan S.M."/>
            <person name="Oakley T.H."/>
            <person name="Plachetzki D.C."/>
            <person name="Zhai Y."/>
            <person name="Adamski M."/>
            <person name="Calcino A."/>
            <person name="Cummins S.F."/>
            <person name="Goodstein D.M."/>
            <person name="Harris C."/>
            <person name="Jackson D.J."/>
            <person name="Leys S.P."/>
            <person name="Shu S."/>
            <person name="Woodcroft B.J."/>
            <person name="Vervoort M."/>
            <person name="Kosik K.S."/>
            <person name="Manning G."/>
            <person name="Degnan B.M."/>
            <person name="Rokhsar D.S."/>
        </authorList>
    </citation>
    <scope>NUCLEOTIDE SEQUENCE [LARGE SCALE GENOMIC DNA]</scope>
</reference>
<evidence type="ECO:0000256" key="12">
    <source>
        <dbReference type="ARBA" id="ARBA00023204"/>
    </source>
</evidence>
<keyword evidence="12 15" id="KW-0234">DNA repair</keyword>
<dbReference type="GO" id="GO:0006297">
    <property type="term" value="P:nucleotide-excision repair, DNA gap filling"/>
    <property type="evidence" value="ECO:0007669"/>
    <property type="project" value="TreeGrafter"/>
</dbReference>
<dbReference type="InterPro" id="IPR044125">
    <property type="entry name" value="Adenylation_DNA_ligase_IV"/>
</dbReference>
<dbReference type="InterPro" id="IPR000977">
    <property type="entry name" value="DNA_ligase_ATP-dep"/>
</dbReference>
<sequence>MAEKMESSDHDTGTGGGGGESKSVASQVPFQDFCGLLERIQSLSGTERKKTSLDRFIKQWRDTHNKLHLPGTIHSDSFYPAMRLLLPYLDRQRPAYGLKEVSLAKQYIDILKIAKDSPDAKKLLNYRTPHAAKHDATDFAGVAYFVLRNRCPEKGSLSMEQVNQCLDELALSNVTKDRGGVKKSLQHLLRNTSAQEQKWLIRIIMKELKIGLSENSILTVFHPDGQDLFSVTSNLEKVCVDLHSPTVRLNEAAISYFTPFRPMLGQRATIDQVVKLMDHQPFFIENKFDGERIQLHKQHGQYRYYSRSSREYTSTFGGTEREGSFTPNIHKAFNSKVHSCILDGEMVGWDKETESYLPKGENVDVKTLAPVSEGGGGGENGVQPCFVVFDALMINETNLANCPLRERVEHLNKVFEVVPGCLHKAERIERSTKEDVILSLNEAIDRREEGLVIKQPSSLYKPDKRKGSGWLKIKPDYVDSLSDDLDLLIIGGYFGVGRRAGMISHFMCGVAVPPAIKGDKPTVFHSFCKVGSGYTMNELRELGHKLKPHWRKFDTKRPPESVILAPGFKEKPDLWIEPKDAKIVQIRAAEIIVSDKYRTGCTLRFPRLERVREDKEWFDCMSLDELEDLKRVASGHLAHRHYEEGEGEELTTSKKRRRVTRIDRPAGVASQFRHTDVSSVEEVSSMFAGKQFCVINGTPSFSKQYIETKIAEHGGTFVQNPTTDTYCVLVHKLVVKANNIISKGIYNVVMIQWLLDCLETGRCLPLKPSLMYSTSSETASKFSEIYDKYGDSYIHDTSETTLREIFDKMKDKRSCSADEIAKMEFEYFPNESAKGLFRHFKFYFDKYEVINDPSTVIINSSLSLPELDARLCGGTVTDDFNESVTHVVFDKSDLQRLSSLRLKQKSHAKKSHFITSDWISACIEHKYCKNERLFEPIVTTKD</sequence>
<reference evidence="20" key="2">
    <citation type="submission" date="2017-05" db="UniProtKB">
        <authorList>
            <consortium name="EnsemblMetazoa"/>
        </authorList>
    </citation>
    <scope>IDENTIFICATION</scope>
</reference>
<evidence type="ECO:0000256" key="13">
    <source>
        <dbReference type="ARBA" id="ARBA00023242"/>
    </source>
</evidence>
<dbReference type="SUPFAM" id="SSF56091">
    <property type="entry name" value="DNA ligase/mRNA capping enzyme, catalytic domain"/>
    <property type="match status" value="1"/>
</dbReference>
<name>A0A1X7VRP5_AMPQE</name>
<dbReference type="InterPro" id="IPR036420">
    <property type="entry name" value="BRCT_dom_sf"/>
</dbReference>
<keyword evidence="10" id="KW-0460">Magnesium</keyword>
<evidence type="ECO:0000256" key="5">
    <source>
        <dbReference type="ARBA" id="ARBA00022723"/>
    </source>
</evidence>
<dbReference type="Gene3D" id="3.40.50.10190">
    <property type="entry name" value="BRCT domain"/>
    <property type="match status" value="2"/>
</dbReference>
<dbReference type="Gene3D" id="1.10.3260.10">
    <property type="entry name" value="DNA ligase, ATP-dependent, N-terminal domain"/>
    <property type="match status" value="1"/>
</dbReference>
<dbReference type="PROSITE" id="PS50172">
    <property type="entry name" value="BRCT"/>
    <property type="match status" value="2"/>
</dbReference>
<evidence type="ECO:0000256" key="7">
    <source>
        <dbReference type="ARBA" id="ARBA00022741"/>
    </source>
</evidence>
<evidence type="ECO:0000259" key="18">
    <source>
        <dbReference type="PROSITE" id="PS50160"/>
    </source>
</evidence>
<dbReference type="FunFam" id="3.40.50.10190:FF:000027">
    <property type="entry name" value="DNA ligase"/>
    <property type="match status" value="1"/>
</dbReference>
<dbReference type="PANTHER" id="PTHR45997">
    <property type="entry name" value="DNA LIGASE 4"/>
    <property type="match status" value="1"/>
</dbReference>
<dbReference type="NCBIfam" id="TIGR00574">
    <property type="entry name" value="dnl1"/>
    <property type="match status" value="1"/>
</dbReference>
<dbReference type="PROSITE" id="PS50160">
    <property type="entry name" value="DNA_LIGASE_A3"/>
    <property type="match status" value="1"/>
</dbReference>
<evidence type="ECO:0000256" key="15">
    <source>
        <dbReference type="RuleBase" id="RU000617"/>
    </source>
</evidence>
<dbReference type="GO" id="GO:0006310">
    <property type="term" value="P:DNA recombination"/>
    <property type="evidence" value="ECO:0007669"/>
    <property type="project" value="UniProtKB-KW"/>
</dbReference>
<evidence type="ECO:0000313" key="21">
    <source>
        <dbReference type="Proteomes" id="UP000007879"/>
    </source>
</evidence>
<comment type="similarity">
    <text evidence="3 16">Belongs to the ATP-dependent DNA ligase family.</text>
</comment>
<dbReference type="FunCoup" id="A0A1X7VRP5">
    <property type="interactions" value="586"/>
</dbReference>
<dbReference type="GO" id="GO:0005958">
    <property type="term" value="C:DNA-dependent protein kinase-DNA ligase 4 complex"/>
    <property type="evidence" value="ECO:0007669"/>
    <property type="project" value="TreeGrafter"/>
</dbReference>
<dbReference type="Gene3D" id="3.30.470.30">
    <property type="entry name" value="DNA ligase/mRNA capping enzyme"/>
    <property type="match status" value="1"/>
</dbReference>
<dbReference type="InterPro" id="IPR001357">
    <property type="entry name" value="BRCT_dom"/>
</dbReference>
<evidence type="ECO:0000256" key="6">
    <source>
        <dbReference type="ARBA" id="ARBA00022737"/>
    </source>
</evidence>
<evidence type="ECO:0000256" key="10">
    <source>
        <dbReference type="ARBA" id="ARBA00022842"/>
    </source>
</evidence>
<evidence type="ECO:0000256" key="17">
    <source>
        <dbReference type="SAM" id="MobiDB-lite"/>
    </source>
</evidence>
<dbReference type="OMA" id="EGIMIKH"/>
<keyword evidence="7 15" id="KW-0547">Nucleotide-binding</keyword>
<dbReference type="InterPro" id="IPR012309">
    <property type="entry name" value="DNA_ligase_ATP-dep_C"/>
</dbReference>
<dbReference type="InterPro" id="IPR029710">
    <property type="entry name" value="LIG4"/>
</dbReference>
<dbReference type="SMART" id="SM00292">
    <property type="entry name" value="BRCT"/>
    <property type="match status" value="2"/>
</dbReference>
<dbReference type="Pfam" id="PF04675">
    <property type="entry name" value="DNA_ligase_A_N"/>
    <property type="match status" value="1"/>
</dbReference>
<dbReference type="InterPro" id="IPR036599">
    <property type="entry name" value="DNA_ligase_N_sf"/>
</dbReference>
<dbReference type="FunFam" id="2.40.50.140:FF:000150">
    <property type="entry name" value="DNA ligase"/>
    <property type="match status" value="1"/>
</dbReference>
<dbReference type="PROSITE" id="PS00697">
    <property type="entry name" value="DNA_LIGASE_A1"/>
    <property type="match status" value="1"/>
</dbReference>
<accession>A0A1X7VRP5</accession>
<keyword evidence="11 15" id="KW-0233">DNA recombination</keyword>
<dbReference type="Pfam" id="PF04679">
    <property type="entry name" value="DNA_ligase_A_C"/>
    <property type="match status" value="1"/>
</dbReference>
<dbReference type="PANTHER" id="PTHR45997:SF1">
    <property type="entry name" value="DNA LIGASE 4"/>
    <property type="match status" value="1"/>
</dbReference>
<dbReference type="GO" id="GO:0005524">
    <property type="term" value="F:ATP binding"/>
    <property type="evidence" value="ECO:0007669"/>
    <property type="project" value="UniProtKB-KW"/>
</dbReference>
<dbReference type="EnsemblMetazoa" id="XM_020001424.1">
    <property type="protein sequence ID" value="XP_019856983.1"/>
    <property type="gene ID" value="LOC100636734"/>
</dbReference>
<dbReference type="InterPro" id="IPR012308">
    <property type="entry name" value="DNA_ligase_ATP-dep_N"/>
</dbReference>
<evidence type="ECO:0000256" key="8">
    <source>
        <dbReference type="ARBA" id="ARBA00022763"/>
    </source>
</evidence>
<dbReference type="PROSITE" id="PS00333">
    <property type="entry name" value="DNA_LIGASE_A2"/>
    <property type="match status" value="1"/>
</dbReference>
<dbReference type="GO" id="GO:0003910">
    <property type="term" value="F:DNA ligase (ATP) activity"/>
    <property type="evidence" value="ECO:0007669"/>
    <property type="project" value="UniProtKB-EC"/>
</dbReference>
<dbReference type="SUPFAM" id="SSF50249">
    <property type="entry name" value="Nucleic acid-binding proteins"/>
    <property type="match status" value="1"/>
</dbReference>
<dbReference type="InterPro" id="IPR012340">
    <property type="entry name" value="NA-bd_OB-fold"/>
</dbReference>
<keyword evidence="8 15" id="KW-0227">DNA damage</keyword>
<keyword evidence="6" id="KW-0677">Repeat</keyword>
<dbReference type="Pfam" id="PF11411">
    <property type="entry name" value="DNA_ligase_IV"/>
    <property type="match status" value="1"/>
</dbReference>
<dbReference type="SUPFAM" id="SSF52113">
    <property type="entry name" value="BRCT domain"/>
    <property type="match status" value="2"/>
</dbReference>
<dbReference type="Pfam" id="PF00533">
    <property type="entry name" value="BRCT"/>
    <property type="match status" value="2"/>
</dbReference>
<evidence type="ECO:0000256" key="14">
    <source>
        <dbReference type="ARBA" id="ARBA00034003"/>
    </source>
</evidence>
<dbReference type="STRING" id="400682.A0A1X7VRP5"/>
<evidence type="ECO:0000256" key="16">
    <source>
        <dbReference type="RuleBase" id="RU004196"/>
    </source>
</evidence>
<evidence type="ECO:0000313" key="20">
    <source>
        <dbReference type="EnsemblMetazoa" id="Aqu2.1.42083_001"/>
    </source>
</evidence>
<dbReference type="Proteomes" id="UP000007879">
    <property type="component" value="Unassembled WGS sequence"/>
</dbReference>
<evidence type="ECO:0000256" key="9">
    <source>
        <dbReference type="ARBA" id="ARBA00022840"/>
    </source>
</evidence>
<protein>
    <recommendedName>
        <fullName evidence="15">DNA ligase</fullName>
        <ecNumber evidence="15">6.5.1.1</ecNumber>
    </recommendedName>
</protein>
<dbReference type="InterPro" id="IPR021536">
    <property type="entry name" value="DNA_ligase_IV_dom"/>
</dbReference>
<dbReference type="eggNOG" id="KOG0966">
    <property type="taxonomic scope" value="Eukaryota"/>
</dbReference>
<dbReference type="EC" id="6.5.1.1" evidence="15"/>
<dbReference type="AlphaFoldDB" id="A0A1X7VRP5"/>
<comment type="catalytic activity">
    <reaction evidence="14 15">
        <text>ATP + (deoxyribonucleotide)n-3'-hydroxyl + 5'-phospho-(deoxyribonucleotide)m = (deoxyribonucleotide)n+m + AMP + diphosphate.</text>
        <dbReference type="EC" id="6.5.1.1"/>
    </reaction>
</comment>
<keyword evidence="13" id="KW-0539">Nucleus</keyword>
<feature type="domain" description="ATP-dependent DNA ligase family profile" evidence="18">
    <location>
        <begin position="377"/>
        <end position="512"/>
    </location>
</feature>
<dbReference type="GO" id="GO:0046872">
    <property type="term" value="F:metal ion binding"/>
    <property type="evidence" value="ECO:0007669"/>
    <property type="project" value="UniProtKB-KW"/>
</dbReference>
<comment type="subcellular location">
    <subcellularLocation>
        <location evidence="2">Nucleus</location>
    </subcellularLocation>
</comment>
<gene>
    <name evidence="20" type="primary">100636734</name>
</gene>
<dbReference type="Gene3D" id="2.40.50.140">
    <property type="entry name" value="Nucleic acid-binding proteins"/>
    <property type="match status" value="1"/>
</dbReference>
<evidence type="ECO:0000256" key="1">
    <source>
        <dbReference type="ARBA" id="ARBA00001946"/>
    </source>
</evidence>
<dbReference type="CDD" id="cd07903">
    <property type="entry name" value="Adenylation_DNA_ligase_IV"/>
    <property type="match status" value="1"/>
</dbReference>
<evidence type="ECO:0000256" key="3">
    <source>
        <dbReference type="ARBA" id="ARBA00007572"/>
    </source>
</evidence>
<organism evidence="20">
    <name type="scientific">Amphimedon queenslandica</name>
    <name type="common">Sponge</name>
    <dbReference type="NCBI Taxonomy" id="400682"/>
    <lineage>
        <taxon>Eukaryota</taxon>
        <taxon>Metazoa</taxon>
        <taxon>Porifera</taxon>
        <taxon>Demospongiae</taxon>
        <taxon>Heteroscleromorpha</taxon>
        <taxon>Haplosclerida</taxon>
        <taxon>Niphatidae</taxon>
        <taxon>Amphimedon</taxon>
    </lineage>
</organism>
<keyword evidence="9 15" id="KW-0067">ATP-binding</keyword>
<evidence type="ECO:0000259" key="19">
    <source>
        <dbReference type="PROSITE" id="PS50172"/>
    </source>
</evidence>
<keyword evidence="21" id="KW-1185">Reference proteome</keyword>
<feature type="domain" description="BRCT" evidence="19">
    <location>
        <begin position="832"/>
        <end position="936"/>
    </location>
</feature>
<feature type="region of interest" description="Disordered" evidence="17">
    <location>
        <begin position="1"/>
        <end position="23"/>
    </location>
</feature>
<dbReference type="SUPFAM" id="SSF117018">
    <property type="entry name" value="ATP-dependent DNA ligase DNA-binding domain"/>
    <property type="match status" value="1"/>
</dbReference>
<dbReference type="GO" id="GO:0071897">
    <property type="term" value="P:DNA biosynthetic process"/>
    <property type="evidence" value="ECO:0007669"/>
    <property type="project" value="InterPro"/>
</dbReference>
<dbReference type="CDD" id="cd07968">
    <property type="entry name" value="OBF_DNA_ligase_IV"/>
    <property type="match status" value="1"/>
</dbReference>
<dbReference type="KEGG" id="aqu:100636734"/>
<dbReference type="Pfam" id="PF01068">
    <property type="entry name" value="DNA_ligase_A_M"/>
    <property type="match status" value="1"/>
</dbReference>
<evidence type="ECO:0000256" key="11">
    <source>
        <dbReference type="ARBA" id="ARBA00023172"/>
    </source>
</evidence>
<keyword evidence="4 15" id="KW-0436">Ligase</keyword>
<keyword evidence="5" id="KW-0479">Metal-binding</keyword>
<comment type="cofactor">
    <cofactor evidence="1">
        <name>Mg(2+)</name>
        <dbReference type="ChEBI" id="CHEBI:18420"/>
    </cofactor>
</comment>
<dbReference type="OrthoDB" id="151490at2759"/>
<feature type="domain" description="BRCT" evidence="19">
    <location>
        <begin position="682"/>
        <end position="771"/>
    </location>
</feature>
<dbReference type="InterPro" id="IPR012310">
    <property type="entry name" value="DNA_ligase_ATP-dep_cent"/>
</dbReference>
<evidence type="ECO:0000256" key="2">
    <source>
        <dbReference type="ARBA" id="ARBA00004123"/>
    </source>
</evidence>